<dbReference type="EMBL" id="CM044706">
    <property type="protein sequence ID" value="KAI5657516.1"/>
    <property type="molecule type" value="Genomic_DNA"/>
</dbReference>
<dbReference type="Proteomes" id="UP001060085">
    <property type="component" value="Linkage Group LG06"/>
</dbReference>
<comment type="caution">
    <text evidence="1">The sequence shown here is derived from an EMBL/GenBank/DDBJ whole genome shotgun (WGS) entry which is preliminary data.</text>
</comment>
<gene>
    <name evidence="1" type="ORF">M9H77_26309</name>
</gene>
<protein>
    <submittedName>
        <fullName evidence="1">Uncharacterized protein</fullName>
    </submittedName>
</protein>
<sequence>MYKVIWDSGSSAADIFMAIDEAIRDGVDVVHLSLGDDVPLYAEKGIVVICAAGNEGPITESVADMAHGVVTVAATIIDWTFPPSSQSPHLGETRSKQTIALMTEEVSIIINNLQQSGALGLIIAKNPSKVMDSFISVDFPCVLVIMKWELKSCSIFDIQGNWPCRNPQAQLRTSQSHIGIPVSTYVAMFLSRGPNSINPAVLKILFKTFN</sequence>
<accession>A0ACC0AAA3</accession>
<keyword evidence="2" id="KW-1185">Reference proteome</keyword>
<name>A0ACC0AAA3_CATRO</name>
<organism evidence="1 2">
    <name type="scientific">Catharanthus roseus</name>
    <name type="common">Madagascar periwinkle</name>
    <name type="synonym">Vinca rosea</name>
    <dbReference type="NCBI Taxonomy" id="4058"/>
    <lineage>
        <taxon>Eukaryota</taxon>
        <taxon>Viridiplantae</taxon>
        <taxon>Streptophyta</taxon>
        <taxon>Embryophyta</taxon>
        <taxon>Tracheophyta</taxon>
        <taxon>Spermatophyta</taxon>
        <taxon>Magnoliopsida</taxon>
        <taxon>eudicotyledons</taxon>
        <taxon>Gunneridae</taxon>
        <taxon>Pentapetalae</taxon>
        <taxon>asterids</taxon>
        <taxon>lamiids</taxon>
        <taxon>Gentianales</taxon>
        <taxon>Apocynaceae</taxon>
        <taxon>Rauvolfioideae</taxon>
        <taxon>Vinceae</taxon>
        <taxon>Catharanthinae</taxon>
        <taxon>Catharanthus</taxon>
    </lineage>
</organism>
<proteinExistence type="predicted"/>
<evidence type="ECO:0000313" key="1">
    <source>
        <dbReference type="EMBL" id="KAI5657516.1"/>
    </source>
</evidence>
<reference evidence="2" key="1">
    <citation type="journal article" date="2023" name="Nat. Plants">
        <title>Single-cell RNA sequencing provides a high-resolution roadmap for understanding the multicellular compartmentation of specialized metabolism.</title>
        <authorList>
            <person name="Sun S."/>
            <person name="Shen X."/>
            <person name="Li Y."/>
            <person name="Li Y."/>
            <person name="Wang S."/>
            <person name="Li R."/>
            <person name="Zhang H."/>
            <person name="Shen G."/>
            <person name="Guo B."/>
            <person name="Wei J."/>
            <person name="Xu J."/>
            <person name="St-Pierre B."/>
            <person name="Chen S."/>
            <person name="Sun C."/>
        </authorList>
    </citation>
    <scope>NUCLEOTIDE SEQUENCE [LARGE SCALE GENOMIC DNA]</scope>
</reference>
<evidence type="ECO:0000313" key="2">
    <source>
        <dbReference type="Proteomes" id="UP001060085"/>
    </source>
</evidence>